<dbReference type="GO" id="GO:0005829">
    <property type="term" value="C:cytosol"/>
    <property type="evidence" value="ECO:0007669"/>
    <property type="project" value="TreeGrafter"/>
</dbReference>
<evidence type="ECO:0000256" key="2">
    <source>
        <dbReference type="ARBA" id="ARBA00022679"/>
    </source>
</evidence>
<dbReference type="Gene3D" id="3.40.50.1580">
    <property type="entry name" value="Nucleoside phosphorylase domain"/>
    <property type="match status" value="1"/>
</dbReference>
<comment type="similarity">
    <text evidence="3">Belongs to the PNP/MTAP phosphorylase family. MTAP subfamily.</text>
</comment>
<dbReference type="InterPro" id="IPR010044">
    <property type="entry name" value="MTAP"/>
</dbReference>
<keyword evidence="1 3" id="KW-0328">Glycosyltransferase</keyword>
<comment type="catalytic activity">
    <reaction evidence="3">
        <text>a purine D-ribonucleoside + phosphate = a purine nucleobase + alpha-D-ribose 1-phosphate</text>
        <dbReference type="Rhea" id="RHEA:19805"/>
        <dbReference type="ChEBI" id="CHEBI:26386"/>
        <dbReference type="ChEBI" id="CHEBI:43474"/>
        <dbReference type="ChEBI" id="CHEBI:57720"/>
        <dbReference type="ChEBI" id="CHEBI:142355"/>
        <dbReference type="EC" id="2.4.2.1"/>
    </reaction>
</comment>
<protein>
    <recommendedName>
        <fullName evidence="3">Purine nucleoside phosphorylase</fullName>
        <shortName evidence="3">PNP</shortName>
        <ecNumber evidence="3">2.4.2.1</ecNumber>
    </recommendedName>
</protein>
<keyword evidence="2 3" id="KW-0808">Transferase</keyword>
<dbReference type="Proteomes" id="UP000295764">
    <property type="component" value="Unassembled WGS sequence"/>
</dbReference>
<dbReference type="STRING" id="2035.RU06_04000"/>
<dbReference type="HAMAP" id="MF_01963">
    <property type="entry name" value="MTAP"/>
    <property type="match status" value="1"/>
</dbReference>
<comment type="miscellaneous">
    <text evidence="3">Although this enzyme belongs to the family of MTA phosphorylases based on sequence homology, it lacks several conserved amino acids in the substrate binding pocket that confer specificity towards MTA.</text>
</comment>
<feature type="binding site" evidence="3">
    <location>
        <begin position="65"/>
        <end position="66"/>
    </location>
    <ligand>
        <name>phosphate</name>
        <dbReference type="ChEBI" id="CHEBI:43474"/>
    </ligand>
</feature>
<dbReference type="InterPro" id="IPR018099">
    <property type="entry name" value="Purine_phosphorylase-2_CS"/>
</dbReference>
<feature type="site" description="Important for substrate specificity" evidence="3">
    <location>
        <position position="241"/>
    </location>
</feature>
<feature type="binding site" evidence="3">
    <location>
        <position position="23"/>
    </location>
    <ligand>
        <name>phosphate</name>
        <dbReference type="ChEBI" id="CHEBI:43474"/>
    </ligand>
</feature>
<comment type="caution">
    <text evidence="5">The sequence shown here is derived from an EMBL/GenBank/DDBJ whole genome shotgun (WGS) entry which is preliminary data.</text>
</comment>
<dbReference type="EC" id="2.4.2.1" evidence="3"/>
<evidence type="ECO:0000313" key="6">
    <source>
        <dbReference type="Proteomes" id="UP000295764"/>
    </source>
</evidence>
<feature type="site" description="Important for substrate specificity" evidence="3">
    <location>
        <position position="177"/>
    </location>
</feature>
<proteinExistence type="inferred from homology"/>
<evidence type="ECO:0000256" key="1">
    <source>
        <dbReference type="ARBA" id="ARBA00022676"/>
    </source>
</evidence>
<evidence type="ECO:0000313" key="5">
    <source>
        <dbReference type="EMBL" id="TDN46623.1"/>
    </source>
</evidence>
<name>A0A4R6DP48_9MICO</name>
<feature type="binding site" evidence="3">
    <location>
        <position position="195"/>
    </location>
    <ligand>
        <name>substrate</name>
    </ligand>
</feature>
<dbReference type="PANTHER" id="PTHR42679">
    <property type="entry name" value="S-METHYL-5'-THIOADENOSINE PHOSPHORYLASE"/>
    <property type="match status" value="1"/>
</dbReference>
<dbReference type="InterPro" id="IPR000845">
    <property type="entry name" value="Nucleoside_phosphorylase_d"/>
</dbReference>
<dbReference type="SUPFAM" id="SSF53167">
    <property type="entry name" value="Purine and uridine phosphorylases"/>
    <property type="match status" value="1"/>
</dbReference>
<evidence type="ECO:0000256" key="3">
    <source>
        <dbReference type="HAMAP-Rule" id="MF_01963"/>
    </source>
</evidence>
<reference evidence="5 6" key="1">
    <citation type="submission" date="2019-03" db="EMBL/GenBank/DDBJ databases">
        <title>Genomic analyses of the natural microbiome of Caenorhabditis elegans.</title>
        <authorList>
            <person name="Samuel B."/>
        </authorList>
    </citation>
    <scope>NUCLEOTIDE SEQUENCE [LARGE SCALE GENOMIC DNA]</scope>
    <source>
        <strain evidence="5 6">JUb65</strain>
    </source>
</reference>
<dbReference type="AlphaFoldDB" id="A0A4R6DP48"/>
<gene>
    <name evidence="5" type="ORF">EDF64_101490</name>
</gene>
<comment type="pathway">
    <text evidence="3">Purine metabolism; purine nucleoside salvage.</text>
</comment>
<keyword evidence="3" id="KW-0660">Purine salvage</keyword>
<comment type="subunit">
    <text evidence="3">Homohexamer. Dimer of a homotrimer.</text>
</comment>
<dbReference type="Pfam" id="PF01048">
    <property type="entry name" value="PNP_UDP_1"/>
    <property type="match status" value="1"/>
</dbReference>
<dbReference type="GO" id="GO:0006166">
    <property type="term" value="P:purine ribonucleoside salvage"/>
    <property type="evidence" value="ECO:0007669"/>
    <property type="project" value="UniProtKB-UniRule"/>
</dbReference>
<dbReference type="GO" id="GO:0017061">
    <property type="term" value="F:S-methyl-5-thioadenosine phosphorylase activity"/>
    <property type="evidence" value="ECO:0007669"/>
    <property type="project" value="InterPro"/>
</dbReference>
<feature type="domain" description="Nucleoside phosphorylase" evidence="4">
    <location>
        <begin position="17"/>
        <end position="233"/>
    </location>
</feature>
<evidence type="ECO:0000259" key="4">
    <source>
        <dbReference type="Pfam" id="PF01048"/>
    </source>
</evidence>
<dbReference type="PANTHER" id="PTHR42679:SF2">
    <property type="entry name" value="S-METHYL-5'-THIOADENOSINE PHOSPHORYLASE"/>
    <property type="match status" value="1"/>
</dbReference>
<feature type="binding site" evidence="3">
    <location>
        <position position="196"/>
    </location>
    <ligand>
        <name>phosphate</name>
        <dbReference type="ChEBI" id="CHEBI:43474"/>
    </ligand>
</feature>
<feature type="binding site" evidence="3">
    <location>
        <begin position="219"/>
        <end position="221"/>
    </location>
    <ligand>
        <name>substrate</name>
    </ligand>
</feature>
<dbReference type="GO" id="GO:0019509">
    <property type="term" value="P:L-methionine salvage from methylthioadenosine"/>
    <property type="evidence" value="ECO:0007669"/>
    <property type="project" value="TreeGrafter"/>
</dbReference>
<feature type="binding site" evidence="3">
    <location>
        <begin position="98"/>
        <end position="99"/>
    </location>
    <ligand>
        <name>phosphate</name>
        <dbReference type="ChEBI" id="CHEBI:43474"/>
    </ligand>
</feature>
<sequence length="304" mass="31734">MENDVTTTGAVDETVAIGVIGGSGLYELFEPGTADEVDVDTPFGATSSPISIGTMAGKRVAFLTRHGREHSVAPHRINHRANLWALRSLGVRAVVSSSAVGGLHPDYAPGTFVVTDQLIDRTWGRADTFFEDAVQHLSFADPFDPVLRRVTVAAIEQLDVPFRPTGTCVVIQGPRFSTRAESLWMRQAGGHTINMTMTPEVPLAAELGIGTVNLSFVTDADAGLAPTEEEAADSGEAPVTHGMVMERLARANEVIVRAIGSIVAAIPDDYTPRELVPAAASASVTAAPAAAPATAATPATVATA</sequence>
<dbReference type="InterPro" id="IPR035994">
    <property type="entry name" value="Nucleoside_phosphorylase_sf"/>
</dbReference>
<organism evidence="5 6">
    <name type="scientific">Curtobacterium flaccumfaciens</name>
    <dbReference type="NCBI Taxonomy" id="2035"/>
    <lineage>
        <taxon>Bacteria</taxon>
        <taxon>Bacillati</taxon>
        <taxon>Actinomycetota</taxon>
        <taxon>Actinomycetes</taxon>
        <taxon>Micrococcales</taxon>
        <taxon>Microbacteriaceae</taxon>
        <taxon>Curtobacterium</taxon>
    </lineage>
</organism>
<comment type="function">
    <text evidence="3">Purine nucleoside phosphorylase involved in purine salvage.</text>
</comment>
<dbReference type="EMBL" id="SNVW01000001">
    <property type="protein sequence ID" value="TDN46623.1"/>
    <property type="molecule type" value="Genomic_DNA"/>
</dbReference>
<accession>A0A4R6DP48</accession>
<dbReference type="UniPathway" id="UPA00606"/>
<dbReference type="CDD" id="cd09010">
    <property type="entry name" value="MTAP_SsMTAPII_like_MTIP"/>
    <property type="match status" value="1"/>
</dbReference>
<dbReference type="PROSITE" id="PS01240">
    <property type="entry name" value="PNP_MTAP_2"/>
    <property type="match status" value="1"/>
</dbReference>